<dbReference type="GO" id="GO:0006508">
    <property type="term" value="P:proteolysis"/>
    <property type="evidence" value="ECO:0007669"/>
    <property type="project" value="InterPro"/>
</dbReference>
<dbReference type="Gene3D" id="3.40.50.1820">
    <property type="entry name" value="alpha/beta hydrolase"/>
    <property type="match status" value="1"/>
</dbReference>
<dbReference type="InterPro" id="IPR029058">
    <property type="entry name" value="AB_hydrolase_fold"/>
</dbReference>
<organism evidence="3 4">
    <name type="scientific">Porphyra umbilicalis</name>
    <name type="common">Purple laver</name>
    <name type="synonym">Red alga</name>
    <dbReference type="NCBI Taxonomy" id="2786"/>
    <lineage>
        <taxon>Eukaryota</taxon>
        <taxon>Rhodophyta</taxon>
        <taxon>Bangiophyceae</taxon>
        <taxon>Bangiales</taxon>
        <taxon>Bangiaceae</taxon>
        <taxon>Porphyra</taxon>
    </lineage>
</organism>
<dbReference type="InterPro" id="IPR001375">
    <property type="entry name" value="Peptidase_S9_cat"/>
</dbReference>
<proteinExistence type="predicted"/>
<accession>A0A1X6P7C9</accession>
<dbReference type="GO" id="GO:0008236">
    <property type="term" value="F:serine-type peptidase activity"/>
    <property type="evidence" value="ECO:0007669"/>
    <property type="project" value="InterPro"/>
</dbReference>
<evidence type="ECO:0000256" key="1">
    <source>
        <dbReference type="SAM" id="MobiDB-lite"/>
    </source>
</evidence>
<gene>
    <name evidence="3" type="ORF">BU14_0180s0002</name>
</gene>
<feature type="region of interest" description="Disordered" evidence="1">
    <location>
        <begin position="1"/>
        <end position="39"/>
    </location>
</feature>
<protein>
    <recommendedName>
        <fullName evidence="2">Peptidase S9 prolyl oligopeptidase catalytic domain-containing protein</fullName>
    </recommendedName>
</protein>
<keyword evidence="4" id="KW-1185">Reference proteome</keyword>
<sequence>MGGGLETGAGSTSSSAAGATSPGRSPSRSPSPPALEPPRSRSLLLVHCLGDENVAPAHTGALLDALTAAHVRGVQVLLFPGERHGLRGASAQMAFEAQALGVLRDALWPCERRRGMESGAAMEAGIEPRGGAGTAARVDAGMEPGGGVDSAARVDEEPAAVLAAGATRRVVGRQPAP</sequence>
<dbReference type="AlphaFoldDB" id="A0A1X6P7C9"/>
<dbReference type="SUPFAM" id="SSF53474">
    <property type="entry name" value="alpha/beta-Hydrolases"/>
    <property type="match status" value="1"/>
</dbReference>
<dbReference type="Pfam" id="PF00326">
    <property type="entry name" value="Peptidase_S9"/>
    <property type="match status" value="1"/>
</dbReference>
<feature type="domain" description="Peptidase S9 prolyl oligopeptidase catalytic" evidence="2">
    <location>
        <begin position="38"/>
        <end position="98"/>
    </location>
</feature>
<evidence type="ECO:0000313" key="4">
    <source>
        <dbReference type="Proteomes" id="UP000218209"/>
    </source>
</evidence>
<feature type="compositionally biased region" description="Low complexity" evidence="1">
    <location>
        <begin position="8"/>
        <end position="28"/>
    </location>
</feature>
<dbReference type="Proteomes" id="UP000218209">
    <property type="component" value="Unassembled WGS sequence"/>
</dbReference>
<evidence type="ECO:0000313" key="3">
    <source>
        <dbReference type="EMBL" id="OSX76655.1"/>
    </source>
</evidence>
<reference evidence="3 4" key="1">
    <citation type="submission" date="2017-03" db="EMBL/GenBank/DDBJ databases">
        <title>WGS assembly of Porphyra umbilicalis.</title>
        <authorList>
            <person name="Brawley S.H."/>
            <person name="Blouin N.A."/>
            <person name="Ficko-Blean E."/>
            <person name="Wheeler G.L."/>
            <person name="Lohr M."/>
            <person name="Goodson H.V."/>
            <person name="Jenkins J.W."/>
            <person name="Blaby-Haas C.E."/>
            <person name="Helliwell K.E."/>
            <person name="Chan C."/>
            <person name="Marriage T."/>
            <person name="Bhattacharya D."/>
            <person name="Klein A.S."/>
            <person name="Badis Y."/>
            <person name="Brodie J."/>
            <person name="Cao Y."/>
            <person name="Collen J."/>
            <person name="Dittami S.M."/>
            <person name="Gachon C.M."/>
            <person name="Green B.R."/>
            <person name="Karpowicz S."/>
            <person name="Kim J.W."/>
            <person name="Kudahl U."/>
            <person name="Lin S."/>
            <person name="Michel G."/>
            <person name="Mittag M."/>
            <person name="Olson B.J."/>
            <person name="Pangilinan J."/>
            <person name="Peng Y."/>
            <person name="Qiu H."/>
            <person name="Shu S."/>
            <person name="Singer J.T."/>
            <person name="Smith A.G."/>
            <person name="Sprecher B.N."/>
            <person name="Wagner V."/>
            <person name="Wang W."/>
            <person name="Wang Z.-Y."/>
            <person name="Yan J."/>
            <person name="Yarish C."/>
            <person name="Zoeuner-Riek S."/>
            <person name="Zhuang Y."/>
            <person name="Zou Y."/>
            <person name="Lindquist E.A."/>
            <person name="Grimwood J."/>
            <person name="Barry K."/>
            <person name="Rokhsar D.S."/>
            <person name="Schmutz J."/>
            <person name="Stiller J.W."/>
            <person name="Grossman A.R."/>
            <person name="Prochnik S.E."/>
        </authorList>
    </citation>
    <scope>NUCLEOTIDE SEQUENCE [LARGE SCALE GENOMIC DNA]</scope>
    <source>
        <strain evidence="3">4086291</strain>
    </source>
</reference>
<dbReference type="EMBL" id="KV918859">
    <property type="protein sequence ID" value="OSX76655.1"/>
    <property type="molecule type" value="Genomic_DNA"/>
</dbReference>
<name>A0A1X6P7C9_PORUM</name>
<evidence type="ECO:0000259" key="2">
    <source>
        <dbReference type="Pfam" id="PF00326"/>
    </source>
</evidence>
<feature type="region of interest" description="Disordered" evidence="1">
    <location>
        <begin position="125"/>
        <end position="152"/>
    </location>
</feature>